<keyword evidence="10 12" id="KW-0472">Membrane</keyword>
<dbReference type="Gene3D" id="2.170.130.10">
    <property type="entry name" value="TonB-dependent receptor, plug domain"/>
    <property type="match status" value="1"/>
</dbReference>
<evidence type="ECO:0000256" key="14">
    <source>
        <dbReference type="SAM" id="SignalP"/>
    </source>
</evidence>
<comment type="similarity">
    <text evidence="12 13">Belongs to the TonB-dependent receptor family.</text>
</comment>
<dbReference type="GO" id="GO:0009279">
    <property type="term" value="C:cell outer membrane"/>
    <property type="evidence" value="ECO:0007669"/>
    <property type="project" value="UniProtKB-SubCell"/>
</dbReference>
<evidence type="ECO:0000256" key="4">
    <source>
        <dbReference type="ARBA" id="ARBA00022496"/>
    </source>
</evidence>
<keyword evidence="17" id="KW-0675">Receptor</keyword>
<keyword evidence="4" id="KW-0410">Iron transport</keyword>
<evidence type="ECO:0000313" key="18">
    <source>
        <dbReference type="Proteomes" id="UP000467305"/>
    </source>
</evidence>
<feature type="chain" id="PRO_5029494765" evidence="14">
    <location>
        <begin position="22"/>
        <end position="902"/>
    </location>
</feature>
<evidence type="ECO:0000256" key="12">
    <source>
        <dbReference type="PROSITE-ProRule" id="PRU01360"/>
    </source>
</evidence>
<dbReference type="InterPro" id="IPR036942">
    <property type="entry name" value="Beta-barrel_TonB_sf"/>
</dbReference>
<evidence type="ECO:0000256" key="13">
    <source>
        <dbReference type="RuleBase" id="RU003357"/>
    </source>
</evidence>
<evidence type="ECO:0000256" key="8">
    <source>
        <dbReference type="ARBA" id="ARBA00023065"/>
    </source>
</evidence>
<comment type="subcellular location">
    <subcellularLocation>
        <location evidence="1 12">Cell outer membrane</location>
        <topology evidence="1 12">Multi-pass membrane protein</topology>
    </subcellularLocation>
</comment>
<evidence type="ECO:0000259" key="15">
    <source>
        <dbReference type="Pfam" id="PF00593"/>
    </source>
</evidence>
<dbReference type="AlphaFoldDB" id="A0A7J5ASU7"/>
<gene>
    <name evidence="17" type="ORF">F7018_01785</name>
</gene>
<dbReference type="InterPro" id="IPR012910">
    <property type="entry name" value="Plug_dom"/>
</dbReference>
<keyword evidence="2 12" id="KW-0813">Transport</keyword>
<feature type="domain" description="TonB-dependent receptor-like beta-barrel" evidence="15">
    <location>
        <begin position="463"/>
        <end position="874"/>
    </location>
</feature>
<evidence type="ECO:0000256" key="1">
    <source>
        <dbReference type="ARBA" id="ARBA00004571"/>
    </source>
</evidence>
<evidence type="ECO:0000256" key="11">
    <source>
        <dbReference type="ARBA" id="ARBA00023237"/>
    </source>
</evidence>
<evidence type="ECO:0000256" key="5">
    <source>
        <dbReference type="ARBA" id="ARBA00022692"/>
    </source>
</evidence>
<dbReference type="Pfam" id="PF13715">
    <property type="entry name" value="CarbopepD_reg_2"/>
    <property type="match status" value="1"/>
</dbReference>
<accession>A0A7J5ASU7</accession>
<keyword evidence="6 14" id="KW-0732">Signal</keyword>
<dbReference type="Gene3D" id="2.40.170.20">
    <property type="entry name" value="TonB-dependent receptor, beta-barrel domain"/>
    <property type="match status" value="1"/>
</dbReference>
<dbReference type="Gene3D" id="2.60.40.1120">
    <property type="entry name" value="Carboxypeptidase-like, regulatory domain"/>
    <property type="match status" value="1"/>
</dbReference>
<evidence type="ECO:0000259" key="16">
    <source>
        <dbReference type="Pfam" id="PF07715"/>
    </source>
</evidence>
<keyword evidence="3 12" id="KW-1134">Transmembrane beta strand</keyword>
<dbReference type="SUPFAM" id="SSF49464">
    <property type="entry name" value="Carboxypeptidase regulatory domain-like"/>
    <property type="match status" value="1"/>
</dbReference>
<feature type="signal peptide" evidence="14">
    <location>
        <begin position="1"/>
        <end position="21"/>
    </location>
</feature>
<sequence>MKTIMTTVLLFLATVVSVAQNSISGTVVDNNNESIVGVNVIIQGTDKGVQTDMDGKFEIKNVPSGNFKLVISFIGFKTKVIDATASNNLTVTLYEGNELLQEVEVTSRNNKFSRKKTAYVSKLPLKDLENSQVYSTITSELLESQIITNVEDALVNSTGISKLWEATGRAPGEGTGYFAVRGFATQSQLVDGMPGFTLSALDPSYIERIEVVKGPSATLFGSTATSLGGLINIVTKKPYKGLGGSVSFTAGSFGLNRLSLDYNTPLSTDERTYFRLNATNLSQDSFQDAGFKDSFFVAPSIIHKVNNRLNISFGLEFAKTSQTNPSMLFVNRLGQGRLTAMLAPFGITPTVPTNVAELNVNPKKSFTSNDVALNSLNFNTRTIVDYKISNEWSSQTIFASSYARTKGFYQYNIDGGAAAILQLAPLLSDPRLAPVNPIISPIITPMLIESGTLLASPSFTRIFDKRNANATNYNIQQNFIGDFKIGDLRNRFVGGLDFVSRSQHSRNQNGNPTLTSTPGFAQLLGFFNNPQAFVPFPLDPAVVGALQATGQQVGGGFNALPYFDAFLDAQGNVKTSTFTPNAVYSPTKASLENIFSNVPVNDFRTNSKTYAAYISNVLNVTPELTVNLGLRVDHFDQDGNTATTADDYTKTTFSPKAGVVYQVIPNELSIFGNYQTGFVNKDPVITQTGIQNFKPIKANQFEGGVKTNLFNNKLNLGASYYHIIANNVTTTDPTAFLTTNQIDLKEVVSKGIELEANSSPITGLNLRASYAYNDSKVADANSVFANRNVAELLNRRPEEAGPKTTYNFWADYKFQHGKFLKNIGLGAGFNGASEHLTINNAISGTFTLPSYTVFNAGAYYDTDKFRVALKVNNLTNETYYKGWSTVNAQAPRAFLGTVTYKF</sequence>
<dbReference type="Proteomes" id="UP000467305">
    <property type="component" value="Unassembled WGS sequence"/>
</dbReference>
<evidence type="ECO:0000256" key="10">
    <source>
        <dbReference type="ARBA" id="ARBA00023136"/>
    </source>
</evidence>
<keyword evidence="5 12" id="KW-0812">Transmembrane</keyword>
<evidence type="ECO:0000256" key="9">
    <source>
        <dbReference type="ARBA" id="ARBA00023077"/>
    </source>
</evidence>
<dbReference type="RefSeq" id="WP_150898258.1">
    <property type="nucleotide sequence ID" value="NZ_WAAU01000003.1"/>
</dbReference>
<keyword evidence="8" id="KW-0406">Ion transport</keyword>
<reference evidence="17 18" key="1">
    <citation type="submission" date="2019-09" db="EMBL/GenBank/DDBJ databases">
        <authorList>
            <person name="Cao W.R."/>
        </authorList>
    </citation>
    <scope>NUCLEOTIDE SEQUENCE [LARGE SCALE GENOMIC DNA]</scope>
    <source>
        <strain evidence="18">a4</strain>
    </source>
</reference>
<evidence type="ECO:0000256" key="3">
    <source>
        <dbReference type="ARBA" id="ARBA00022452"/>
    </source>
</evidence>
<keyword evidence="9 13" id="KW-0798">TonB box</keyword>
<dbReference type="CDD" id="cd01347">
    <property type="entry name" value="ligand_gated_channel"/>
    <property type="match status" value="1"/>
</dbReference>
<dbReference type="PANTHER" id="PTHR32552">
    <property type="entry name" value="FERRICHROME IRON RECEPTOR-RELATED"/>
    <property type="match status" value="1"/>
</dbReference>
<dbReference type="GO" id="GO:0015344">
    <property type="term" value="F:siderophore uptake transmembrane transporter activity"/>
    <property type="evidence" value="ECO:0007669"/>
    <property type="project" value="TreeGrafter"/>
</dbReference>
<comment type="caution">
    <text evidence="17">The sequence shown here is derived from an EMBL/GenBank/DDBJ whole genome shotgun (WGS) entry which is preliminary data.</text>
</comment>
<dbReference type="PANTHER" id="PTHR32552:SF68">
    <property type="entry name" value="FERRICHROME OUTER MEMBRANE TRANSPORTER_PHAGE RECEPTOR"/>
    <property type="match status" value="1"/>
</dbReference>
<dbReference type="InterPro" id="IPR008969">
    <property type="entry name" value="CarboxyPept-like_regulatory"/>
</dbReference>
<evidence type="ECO:0000256" key="6">
    <source>
        <dbReference type="ARBA" id="ARBA00022729"/>
    </source>
</evidence>
<feature type="domain" description="TonB-dependent receptor plug" evidence="16">
    <location>
        <begin position="129"/>
        <end position="225"/>
    </location>
</feature>
<organism evidence="17 18">
    <name type="scientific">Tenacibaculum aiptasiae</name>
    <dbReference type="NCBI Taxonomy" id="426481"/>
    <lineage>
        <taxon>Bacteria</taxon>
        <taxon>Pseudomonadati</taxon>
        <taxon>Bacteroidota</taxon>
        <taxon>Flavobacteriia</taxon>
        <taxon>Flavobacteriales</taxon>
        <taxon>Flavobacteriaceae</taxon>
        <taxon>Tenacibaculum</taxon>
    </lineage>
</organism>
<keyword evidence="11 12" id="KW-0998">Cell outer membrane</keyword>
<evidence type="ECO:0000313" key="17">
    <source>
        <dbReference type="EMBL" id="KAB1160629.1"/>
    </source>
</evidence>
<dbReference type="InterPro" id="IPR037066">
    <property type="entry name" value="Plug_dom_sf"/>
</dbReference>
<evidence type="ECO:0000256" key="7">
    <source>
        <dbReference type="ARBA" id="ARBA00023004"/>
    </source>
</evidence>
<name>A0A7J5ASU7_9FLAO</name>
<dbReference type="Pfam" id="PF00593">
    <property type="entry name" value="TonB_dep_Rec_b-barrel"/>
    <property type="match status" value="1"/>
</dbReference>
<dbReference type="InterPro" id="IPR000531">
    <property type="entry name" value="Beta-barrel_TonB"/>
</dbReference>
<protein>
    <submittedName>
        <fullName evidence="17">TonB-dependent receptor</fullName>
    </submittedName>
</protein>
<dbReference type="InterPro" id="IPR039426">
    <property type="entry name" value="TonB-dep_rcpt-like"/>
</dbReference>
<dbReference type="EMBL" id="WAAU01000003">
    <property type="protein sequence ID" value="KAB1160629.1"/>
    <property type="molecule type" value="Genomic_DNA"/>
</dbReference>
<proteinExistence type="inferred from homology"/>
<evidence type="ECO:0000256" key="2">
    <source>
        <dbReference type="ARBA" id="ARBA00022448"/>
    </source>
</evidence>
<keyword evidence="18" id="KW-1185">Reference proteome</keyword>
<dbReference type="SUPFAM" id="SSF56935">
    <property type="entry name" value="Porins"/>
    <property type="match status" value="1"/>
</dbReference>
<dbReference type="OrthoDB" id="9775095at2"/>
<keyword evidence="7" id="KW-0408">Iron</keyword>
<dbReference type="Pfam" id="PF07715">
    <property type="entry name" value="Plug"/>
    <property type="match status" value="1"/>
</dbReference>
<dbReference type="PROSITE" id="PS52016">
    <property type="entry name" value="TONB_DEPENDENT_REC_3"/>
    <property type="match status" value="1"/>
</dbReference>